<dbReference type="Proteomes" id="UP000062645">
    <property type="component" value="Chromosome"/>
</dbReference>
<organism evidence="1 2">
    <name type="scientific">Nostoc piscinale CENA21</name>
    <dbReference type="NCBI Taxonomy" id="224013"/>
    <lineage>
        <taxon>Bacteria</taxon>
        <taxon>Bacillati</taxon>
        <taxon>Cyanobacteriota</taxon>
        <taxon>Cyanophyceae</taxon>
        <taxon>Nostocales</taxon>
        <taxon>Nostocaceae</taxon>
        <taxon>Nostoc</taxon>
    </lineage>
</organism>
<accession>A0A0M3V4F7</accession>
<sequence length="83" mass="9817">MASPTPKANALRICDRLEIHYFWTSKKYHKPMKVKKLIEHLQELDPELNVLIHDVDFDEIYTLIAIRAIEKTVRLQFNGDEPK</sequence>
<keyword evidence="2" id="KW-1185">Reference proteome</keyword>
<protein>
    <submittedName>
        <fullName evidence="1">Uncharacterized protein</fullName>
    </submittedName>
</protein>
<name>A0A0M3V4F7_9NOSO</name>
<proteinExistence type="predicted"/>
<dbReference type="PATRIC" id="fig|224013.5.peg.423"/>
<gene>
    <name evidence="1" type="ORF">ACX27_01760</name>
</gene>
<reference evidence="2" key="1">
    <citation type="submission" date="2015-07" db="EMBL/GenBank/DDBJ databases">
        <title>Genome Of Nitrogen-Fixing Cyanobacterium Nostoc piscinale CENA21 From Solimoes/Amazon River Floodplain Sediments And Comparative Genomics To Uncover Biosynthetic Natural Products Potential.</title>
        <authorList>
            <person name="Leao T.F."/>
            <person name="Leao P.N."/>
            <person name="Guimaraes P.I."/>
            <person name="de Melo A.G.C."/>
            <person name="Ramos R.T.J."/>
            <person name="Silva A."/>
            <person name="Fiore M.F."/>
            <person name="Schneider M.P.C."/>
        </authorList>
    </citation>
    <scope>NUCLEOTIDE SEQUENCE [LARGE SCALE GENOMIC DNA]</scope>
    <source>
        <strain evidence="2">CENA21</strain>
    </source>
</reference>
<dbReference type="EMBL" id="CP012036">
    <property type="protein sequence ID" value="ALF51857.1"/>
    <property type="molecule type" value="Genomic_DNA"/>
</dbReference>
<dbReference type="AlphaFoldDB" id="A0A0M3V4F7"/>
<dbReference type="RefSeq" id="WP_062287590.1">
    <property type="nucleotide sequence ID" value="NZ_CP012036.1"/>
</dbReference>
<evidence type="ECO:0000313" key="2">
    <source>
        <dbReference type="Proteomes" id="UP000062645"/>
    </source>
</evidence>
<reference evidence="1 2" key="2">
    <citation type="journal article" date="2016" name="Genome Announc.">
        <title>Draft Genome Sequence of the N2-Fixing Cyanobacterium Nostoc piscinale CENA21, Isolated from the Brazilian Amazon Floodplain.</title>
        <authorList>
            <person name="Leao T."/>
            <person name="Guimaraes P.I."/>
            <person name="de Melo A.G."/>
            <person name="Ramos R.T."/>
            <person name="Leao P.N."/>
            <person name="Silva A."/>
            <person name="Fiore M.F."/>
            <person name="Schneider M.P."/>
        </authorList>
    </citation>
    <scope>NUCLEOTIDE SEQUENCE [LARGE SCALE GENOMIC DNA]</scope>
    <source>
        <strain evidence="1 2">CENA21</strain>
    </source>
</reference>
<dbReference type="KEGG" id="npz:ACX27_01760"/>
<dbReference type="STRING" id="224013.ACX27_01760"/>
<evidence type="ECO:0000313" key="1">
    <source>
        <dbReference type="EMBL" id="ALF51857.1"/>
    </source>
</evidence>